<dbReference type="EMBL" id="JAPHNI010000411">
    <property type="protein sequence ID" value="KAJ8111380.1"/>
    <property type="molecule type" value="Genomic_DNA"/>
</dbReference>
<evidence type="ECO:0000313" key="2">
    <source>
        <dbReference type="Proteomes" id="UP001153331"/>
    </source>
</evidence>
<evidence type="ECO:0000313" key="1">
    <source>
        <dbReference type="EMBL" id="KAJ8111380.1"/>
    </source>
</evidence>
<proteinExistence type="predicted"/>
<dbReference type="Proteomes" id="UP001153331">
    <property type="component" value="Unassembled WGS sequence"/>
</dbReference>
<gene>
    <name evidence="1" type="ORF">OPT61_g6015</name>
</gene>
<name>A0ACC2I888_9PLEO</name>
<keyword evidence="2" id="KW-1185">Reference proteome</keyword>
<reference evidence="1" key="1">
    <citation type="submission" date="2022-11" db="EMBL/GenBank/DDBJ databases">
        <title>Genome Sequence of Boeremia exigua.</title>
        <authorList>
            <person name="Buettner E."/>
        </authorList>
    </citation>
    <scope>NUCLEOTIDE SEQUENCE</scope>
    <source>
        <strain evidence="1">CU02</strain>
    </source>
</reference>
<organism evidence="1 2">
    <name type="scientific">Boeremia exigua</name>
    <dbReference type="NCBI Taxonomy" id="749465"/>
    <lineage>
        <taxon>Eukaryota</taxon>
        <taxon>Fungi</taxon>
        <taxon>Dikarya</taxon>
        <taxon>Ascomycota</taxon>
        <taxon>Pezizomycotina</taxon>
        <taxon>Dothideomycetes</taxon>
        <taxon>Pleosporomycetidae</taxon>
        <taxon>Pleosporales</taxon>
        <taxon>Pleosporineae</taxon>
        <taxon>Didymellaceae</taxon>
        <taxon>Boeremia</taxon>
    </lineage>
</organism>
<accession>A0ACC2I888</accession>
<sequence length="632" mass="70688">MTTHIPRASYSQEELDRLYPKELDLQLVQILLRHGERTPVSPRFQNTGLQPYWPYCNAARQLSSVIMSTKDFTRWDQLKYRRRIETFGIDDGPVIASGPNNEFDAVCQPGELTDKGRQTTLALGERLRHLYVDQLQFMPKLIADSDMIYLRATPIPRALESVQQAFWGFYPPSARTADFPPPTIITRTPADETLFPNDASCRRFGQLSRAFAQRSAERWNDTSDMQYLSKLFSKYMPDQAKVAVDSRPRLSGIMDTINATDAHGPETKLPKDFYDSKARAIIDKVAVEEWFKGYTESVEYRMLGIGALLGDVASRMIGSVEQNGRDGLLEIGGNDGALGRGRGGETTTKLALSGCHDTTLAAALTSLGAFENESWPPFTSHIAFELFKAKNATAASRLNSPTLNQSAPPKAQSWWSSLFGSTNSTTLSDAPQTDGIARKPLSELTSAQREELEGYYVRIRYNDKVMQVPACQAPGKHLEGDTTFCTLATFKGVVDKMTPKNWKAACSSRLDAPAFPEKVEIAGQSSQSRIELLDKRGRRFRVGNAPINDIGTSIHTIETAILAAVTDCQRTCHLHAVPGRMAGHCMNSFDMFYRRSRLRQRRIWPRPRQIGITKQQNDRVCAVKATDRGRQM</sequence>
<comment type="caution">
    <text evidence="1">The sequence shown here is derived from an EMBL/GenBank/DDBJ whole genome shotgun (WGS) entry which is preliminary data.</text>
</comment>
<protein>
    <submittedName>
        <fullName evidence="1">Uncharacterized protein</fullName>
    </submittedName>
</protein>